<evidence type="ECO:0008006" key="4">
    <source>
        <dbReference type="Google" id="ProtNLM"/>
    </source>
</evidence>
<reference evidence="2 3" key="1">
    <citation type="submission" date="2020-04" db="EMBL/GenBank/DDBJ databases">
        <title>A Flavivirga sp. nov.</title>
        <authorList>
            <person name="Sun X."/>
        </authorList>
    </citation>
    <scope>NUCLEOTIDE SEQUENCE [LARGE SCALE GENOMIC DNA]</scope>
    <source>
        <strain evidence="2 3">Y03</strain>
    </source>
</reference>
<dbReference type="PROSITE" id="PS51257">
    <property type="entry name" value="PROKAR_LIPOPROTEIN"/>
    <property type="match status" value="1"/>
</dbReference>
<name>A0ABX1S424_9FLAO</name>
<sequence length="136" mass="15722">MKRYLLIIFLIPLFSLSGCDDLLDCIINVKPELHAKTLAVGFVNEYYSEIITAEIKNEPNDNDYDYYFDVSGRLPEGIDVFYNRHREVVFKGVPKESGRFNIKVYLEVIPHYNEFGRSNGPLCSDDTSRDYVIAIK</sequence>
<organism evidence="2 3">
    <name type="scientific">Flavivirga algicola</name>
    <dbReference type="NCBI Taxonomy" id="2729136"/>
    <lineage>
        <taxon>Bacteria</taxon>
        <taxon>Pseudomonadati</taxon>
        <taxon>Bacteroidota</taxon>
        <taxon>Flavobacteriia</taxon>
        <taxon>Flavobacteriales</taxon>
        <taxon>Flavobacteriaceae</taxon>
        <taxon>Flavivirga</taxon>
    </lineage>
</organism>
<evidence type="ECO:0000313" key="2">
    <source>
        <dbReference type="EMBL" id="NMH89948.1"/>
    </source>
</evidence>
<gene>
    <name evidence="2" type="ORF">HHX25_20785</name>
</gene>
<accession>A0ABX1S424</accession>
<keyword evidence="3" id="KW-1185">Reference proteome</keyword>
<keyword evidence="1" id="KW-0732">Signal</keyword>
<feature type="chain" id="PRO_5046639569" description="Lipoprotein" evidence="1">
    <location>
        <begin position="18"/>
        <end position="136"/>
    </location>
</feature>
<dbReference type="Proteomes" id="UP000746690">
    <property type="component" value="Unassembled WGS sequence"/>
</dbReference>
<evidence type="ECO:0000256" key="1">
    <source>
        <dbReference type="SAM" id="SignalP"/>
    </source>
</evidence>
<proteinExistence type="predicted"/>
<protein>
    <recommendedName>
        <fullName evidence="4">Lipoprotein</fullName>
    </recommendedName>
</protein>
<dbReference type="RefSeq" id="WP_169677348.1">
    <property type="nucleotide sequence ID" value="NZ_JABBHF010000018.1"/>
</dbReference>
<feature type="signal peptide" evidence="1">
    <location>
        <begin position="1"/>
        <end position="17"/>
    </location>
</feature>
<dbReference type="EMBL" id="JABBHF010000018">
    <property type="protein sequence ID" value="NMH89948.1"/>
    <property type="molecule type" value="Genomic_DNA"/>
</dbReference>
<comment type="caution">
    <text evidence="2">The sequence shown here is derived from an EMBL/GenBank/DDBJ whole genome shotgun (WGS) entry which is preliminary data.</text>
</comment>
<evidence type="ECO:0000313" key="3">
    <source>
        <dbReference type="Proteomes" id="UP000746690"/>
    </source>
</evidence>